<dbReference type="EMBL" id="OQ362005">
    <property type="protein sequence ID" value="WCX68709.1"/>
    <property type="molecule type" value="Genomic_DNA"/>
</dbReference>
<dbReference type="Proteomes" id="UP001217333">
    <property type="component" value="Segment"/>
</dbReference>
<reference evidence="1" key="1">
    <citation type="submission" date="2023-01" db="EMBL/GenBank/DDBJ databases">
        <authorList>
            <person name="Bringhurst R.M."/>
            <person name="Homer T.E."/>
        </authorList>
    </citation>
    <scope>NUCLEOTIDE SEQUENCE</scope>
</reference>
<protein>
    <submittedName>
        <fullName evidence="1">Uncharacterized protein</fullName>
    </submittedName>
</protein>
<organism evidence="1 2">
    <name type="scientific">Salmonella phage GSW6</name>
    <dbReference type="NCBI Taxonomy" id="3025422"/>
    <lineage>
        <taxon>Viruses</taxon>
        <taxon>Duplodnaviria</taxon>
        <taxon>Heunggongvirae</taxon>
        <taxon>Uroviricota</taxon>
        <taxon>Caudoviricetes</taxon>
        <taxon>Demerecviridae</taxon>
        <taxon>Markadamsvirinae</taxon>
        <taxon>Epseptimavirus</taxon>
        <taxon>Epseptimavirus GSW6</taxon>
    </lineage>
</organism>
<accession>A0AAF0C0S2</accession>
<sequence length="102" mass="11688">MDIITEFTVGRCKVAQLNEFTAGVTVSSESEYEIKEEMQYILFINTDEIKALKELVFKLPPGIKVTPRNISHLSEQLGFTWIKLDPSVKITINIKPRPDDYI</sequence>
<evidence type="ECO:0000313" key="2">
    <source>
        <dbReference type="Proteomes" id="UP001217333"/>
    </source>
</evidence>
<proteinExistence type="predicted"/>
<evidence type="ECO:0000313" key="1">
    <source>
        <dbReference type="EMBL" id="WCX68709.1"/>
    </source>
</evidence>
<name>A0AAF0C0S2_9CAUD</name>
<keyword evidence="2" id="KW-1185">Reference proteome</keyword>
<dbReference type="RefSeq" id="YP_012772456.1">
    <property type="nucleotide sequence ID" value="NC_111398.1"/>
</dbReference>